<proteinExistence type="predicted"/>
<protein>
    <submittedName>
        <fullName evidence="1">Uncharacterized protein</fullName>
    </submittedName>
</protein>
<dbReference type="AlphaFoldDB" id="A0ABD0R4S6"/>
<dbReference type="Proteomes" id="UP001529510">
    <property type="component" value="Unassembled WGS sequence"/>
</dbReference>
<reference evidence="1 2" key="1">
    <citation type="submission" date="2024-05" db="EMBL/GenBank/DDBJ databases">
        <title>Genome sequencing and assembly of Indian major carp, Cirrhinus mrigala (Hamilton, 1822).</title>
        <authorList>
            <person name="Mohindra V."/>
            <person name="Chowdhury L.M."/>
            <person name="Lal K."/>
            <person name="Jena J.K."/>
        </authorList>
    </citation>
    <scope>NUCLEOTIDE SEQUENCE [LARGE SCALE GENOMIC DNA]</scope>
    <source>
        <strain evidence="1">CM1030</strain>
        <tissue evidence="1">Blood</tissue>
    </source>
</reference>
<feature type="non-terminal residue" evidence="1">
    <location>
        <position position="76"/>
    </location>
</feature>
<comment type="caution">
    <text evidence="1">The sequence shown here is derived from an EMBL/GenBank/DDBJ whole genome shotgun (WGS) entry which is preliminary data.</text>
</comment>
<keyword evidence="2" id="KW-1185">Reference proteome</keyword>
<evidence type="ECO:0000313" key="2">
    <source>
        <dbReference type="Proteomes" id="UP001529510"/>
    </source>
</evidence>
<dbReference type="EMBL" id="JAMKFB020000005">
    <property type="protein sequence ID" value="KAL0192725.1"/>
    <property type="molecule type" value="Genomic_DNA"/>
</dbReference>
<accession>A0ABD0R4S6</accession>
<gene>
    <name evidence="1" type="ORF">M9458_011021</name>
</gene>
<name>A0ABD0R4S6_CIRMR</name>
<organism evidence="1 2">
    <name type="scientific">Cirrhinus mrigala</name>
    <name type="common">Mrigala</name>
    <dbReference type="NCBI Taxonomy" id="683832"/>
    <lineage>
        <taxon>Eukaryota</taxon>
        <taxon>Metazoa</taxon>
        <taxon>Chordata</taxon>
        <taxon>Craniata</taxon>
        <taxon>Vertebrata</taxon>
        <taxon>Euteleostomi</taxon>
        <taxon>Actinopterygii</taxon>
        <taxon>Neopterygii</taxon>
        <taxon>Teleostei</taxon>
        <taxon>Ostariophysi</taxon>
        <taxon>Cypriniformes</taxon>
        <taxon>Cyprinidae</taxon>
        <taxon>Labeoninae</taxon>
        <taxon>Labeonini</taxon>
        <taxon>Cirrhinus</taxon>
    </lineage>
</organism>
<sequence length="76" mass="8387">MTTLTSIKRVGDLQAFSASEECLVFWPAYSHVVLRPWPGYMPMADICRTAGGATPNTFARFYSLCIEPVSSRVLGN</sequence>
<evidence type="ECO:0000313" key="1">
    <source>
        <dbReference type="EMBL" id="KAL0192725.1"/>
    </source>
</evidence>